<dbReference type="Gene3D" id="3.60.15.10">
    <property type="entry name" value="Ribonuclease Z/Hydroxyacylglutathione hydrolase-like"/>
    <property type="match status" value="1"/>
</dbReference>
<sequence>MLQYQIIPVTHYQQNCTLLWCDETGDAALVDPGGDTARILAVVAEKAVRLCKILLTHGHMDHIGGTAELVAQLQLPVIGPHPDDQFWIDLLPQQAQMMGFTPVAGFSPDQWLGHGDKVMLGKQALEVLHCPGHTPGHVIFYSRSAQLALVGDVLFKGSIGRTDFPRGNHAELINAIRTRVLPLGDEVRFIPGHGPMSTLGHERVTNPFVADKHYG</sequence>
<evidence type="ECO:0000256" key="1">
    <source>
        <dbReference type="ARBA" id="ARBA00001947"/>
    </source>
</evidence>
<evidence type="ECO:0000256" key="3">
    <source>
        <dbReference type="ARBA" id="ARBA00022801"/>
    </source>
</evidence>
<feature type="domain" description="Metallo-beta-lactamase" evidence="5">
    <location>
        <begin position="13"/>
        <end position="193"/>
    </location>
</feature>
<protein>
    <submittedName>
        <fullName evidence="6">MBL fold metallo-hydrolase</fullName>
    </submittedName>
</protein>
<accession>A0ABV7FIB8</accession>
<dbReference type="RefSeq" id="WP_378118822.1">
    <property type="nucleotide sequence ID" value="NZ_JBHRTF010000004.1"/>
</dbReference>
<reference evidence="7" key="1">
    <citation type="journal article" date="2019" name="Int. J. Syst. Evol. Microbiol.">
        <title>The Global Catalogue of Microorganisms (GCM) 10K type strain sequencing project: providing services to taxonomists for standard genome sequencing and annotation.</title>
        <authorList>
            <consortium name="The Broad Institute Genomics Platform"/>
            <consortium name="The Broad Institute Genome Sequencing Center for Infectious Disease"/>
            <person name="Wu L."/>
            <person name="Ma J."/>
        </authorList>
    </citation>
    <scope>NUCLEOTIDE SEQUENCE [LARGE SCALE GENOMIC DNA]</scope>
    <source>
        <strain evidence="7">KCTC 52237</strain>
    </source>
</reference>
<keyword evidence="4" id="KW-0862">Zinc</keyword>
<keyword evidence="7" id="KW-1185">Reference proteome</keyword>
<dbReference type="InterPro" id="IPR051453">
    <property type="entry name" value="MBL_Glyoxalase_II"/>
</dbReference>
<name>A0ABV7FIB8_9GAMM</name>
<dbReference type="Proteomes" id="UP001595555">
    <property type="component" value="Unassembled WGS sequence"/>
</dbReference>
<dbReference type="InterPro" id="IPR036866">
    <property type="entry name" value="RibonucZ/Hydroxyglut_hydro"/>
</dbReference>
<proteinExistence type="predicted"/>
<evidence type="ECO:0000256" key="2">
    <source>
        <dbReference type="ARBA" id="ARBA00022723"/>
    </source>
</evidence>
<comment type="cofactor">
    <cofactor evidence="1">
        <name>Zn(2+)</name>
        <dbReference type="ChEBI" id="CHEBI:29105"/>
    </cofactor>
</comment>
<dbReference type="CDD" id="cd07737">
    <property type="entry name" value="YcbL-like_MBL-fold"/>
    <property type="match status" value="1"/>
</dbReference>
<comment type="caution">
    <text evidence="6">The sequence shown here is derived from an EMBL/GenBank/DDBJ whole genome shotgun (WGS) entry which is preliminary data.</text>
</comment>
<evidence type="ECO:0000313" key="7">
    <source>
        <dbReference type="Proteomes" id="UP001595555"/>
    </source>
</evidence>
<organism evidence="6 7">
    <name type="scientific">Cellvibrio fontiphilus</name>
    <dbReference type="NCBI Taxonomy" id="1815559"/>
    <lineage>
        <taxon>Bacteria</taxon>
        <taxon>Pseudomonadati</taxon>
        <taxon>Pseudomonadota</taxon>
        <taxon>Gammaproteobacteria</taxon>
        <taxon>Cellvibrionales</taxon>
        <taxon>Cellvibrionaceae</taxon>
        <taxon>Cellvibrio</taxon>
    </lineage>
</organism>
<evidence type="ECO:0000259" key="5">
    <source>
        <dbReference type="SMART" id="SM00849"/>
    </source>
</evidence>
<dbReference type="SUPFAM" id="SSF56281">
    <property type="entry name" value="Metallo-hydrolase/oxidoreductase"/>
    <property type="match status" value="1"/>
</dbReference>
<evidence type="ECO:0000313" key="6">
    <source>
        <dbReference type="EMBL" id="MFC3115984.1"/>
    </source>
</evidence>
<keyword evidence="2" id="KW-0479">Metal-binding</keyword>
<dbReference type="EMBL" id="JBHRTF010000004">
    <property type="protein sequence ID" value="MFC3115984.1"/>
    <property type="molecule type" value="Genomic_DNA"/>
</dbReference>
<keyword evidence="3" id="KW-0378">Hydrolase</keyword>
<dbReference type="InterPro" id="IPR001279">
    <property type="entry name" value="Metallo-B-lactamas"/>
</dbReference>
<dbReference type="Pfam" id="PF00753">
    <property type="entry name" value="Lactamase_B"/>
    <property type="match status" value="1"/>
</dbReference>
<evidence type="ECO:0000256" key="4">
    <source>
        <dbReference type="ARBA" id="ARBA00022833"/>
    </source>
</evidence>
<dbReference type="SMART" id="SM00849">
    <property type="entry name" value="Lactamase_B"/>
    <property type="match status" value="1"/>
</dbReference>
<dbReference type="PANTHER" id="PTHR46233:SF3">
    <property type="entry name" value="HYDROXYACYLGLUTATHIONE HYDROLASE GLOC"/>
    <property type="match status" value="1"/>
</dbReference>
<gene>
    <name evidence="6" type="ORF">ACFODX_10480</name>
</gene>
<dbReference type="PANTHER" id="PTHR46233">
    <property type="entry name" value="HYDROXYACYLGLUTATHIONE HYDROLASE GLOC"/>
    <property type="match status" value="1"/>
</dbReference>